<evidence type="ECO:0000313" key="7">
    <source>
        <dbReference type="EMBL" id="NKZ23287.1"/>
    </source>
</evidence>
<dbReference type="CDD" id="cd13590">
    <property type="entry name" value="PBP2_PotD_PotF_like"/>
    <property type="match status" value="1"/>
</dbReference>
<dbReference type="Gene3D" id="3.40.190.10">
    <property type="entry name" value="Periplasmic binding protein-like II"/>
    <property type="match status" value="2"/>
</dbReference>
<dbReference type="EMBL" id="JAAXPN010000001">
    <property type="protein sequence ID" value="NKZ23287.1"/>
    <property type="molecule type" value="Genomic_DNA"/>
</dbReference>
<sequence length="368" mass="41487">MKKIIPFLSMMIVIMAVLVLGQNWLAQINKPPIKAANTNQVLNIYNWGDYIDPALLAKFTKETGYQVNYDTFDSNQALETKVKQGGTHYDVIFPSEYLVSKMTQEGLLAKLDYSKIHGVDNLAKHLLNQKYDPHNEHSLPYFWGTTGIMYNDQVFHASQLNAWGKLWNPEFKDQLLLIDGPREMLQPAIQALGYSLNTENQAQIKQIFNKFVALGPNIRGIVTDEKKQLLINGDANVAVTYNGDAQVVIDANPHVKFLIPKEGGPIWTDNMAIPKNSNNKKAAYAFINFMLNPKNAAQNAEYVAYSSPNQAALKYLPKSITQNSVLYPAASQLKHAQHYNNQPLRYFNEYNEVYLEAKTKVSLSGGLK</sequence>
<keyword evidence="6" id="KW-0812">Transmembrane</keyword>
<feature type="transmembrane region" description="Helical" evidence="6">
    <location>
        <begin position="7"/>
        <end position="25"/>
    </location>
</feature>
<dbReference type="SUPFAM" id="SSF53850">
    <property type="entry name" value="Periplasmic binding protein-like II"/>
    <property type="match status" value="1"/>
</dbReference>
<evidence type="ECO:0000256" key="6">
    <source>
        <dbReference type="SAM" id="Phobius"/>
    </source>
</evidence>
<comment type="caution">
    <text evidence="7">The sequence shown here is derived from an EMBL/GenBank/DDBJ whole genome shotgun (WGS) entry which is preliminary data.</text>
</comment>
<keyword evidence="8" id="KW-1185">Reference proteome</keyword>
<dbReference type="RefSeq" id="WP_168721088.1">
    <property type="nucleotide sequence ID" value="NZ_JAAXPN010000001.1"/>
</dbReference>
<reference evidence="7 8" key="1">
    <citation type="submission" date="2020-04" db="EMBL/GenBank/DDBJ databases">
        <title>MicrobeNet Type strains.</title>
        <authorList>
            <person name="Nicholson A.C."/>
        </authorList>
    </citation>
    <scope>NUCLEOTIDE SEQUENCE [LARGE SCALE GENOMIC DNA]</scope>
    <source>
        <strain evidence="7 8">CCUG 61472</strain>
    </source>
</reference>
<evidence type="ECO:0000256" key="5">
    <source>
        <dbReference type="PIRSR" id="PIRSR019574-1"/>
    </source>
</evidence>
<keyword evidence="6" id="KW-1133">Transmembrane helix</keyword>
<dbReference type="GO" id="GO:0042597">
    <property type="term" value="C:periplasmic space"/>
    <property type="evidence" value="ECO:0007669"/>
    <property type="project" value="UniProtKB-SubCell"/>
</dbReference>
<dbReference type="PANTHER" id="PTHR30222">
    <property type="entry name" value="SPERMIDINE/PUTRESCINE-BINDING PERIPLASMIC PROTEIN"/>
    <property type="match status" value="1"/>
</dbReference>
<dbReference type="GO" id="GO:0019808">
    <property type="term" value="F:polyamine binding"/>
    <property type="evidence" value="ECO:0007669"/>
    <property type="project" value="InterPro"/>
</dbReference>
<evidence type="ECO:0000256" key="4">
    <source>
        <dbReference type="ARBA" id="ARBA00022764"/>
    </source>
</evidence>
<keyword evidence="4" id="KW-0574">Periplasm</keyword>
<name>A0A7X6N103_9LACO</name>
<dbReference type="GO" id="GO:0015846">
    <property type="term" value="P:polyamine transport"/>
    <property type="evidence" value="ECO:0007669"/>
    <property type="project" value="InterPro"/>
</dbReference>
<comment type="subcellular location">
    <subcellularLocation>
        <location evidence="1">Periplasm</location>
    </subcellularLocation>
</comment>
<keyword evidence="3" id="KW-0732">Signal</keyword>
<evidence type="ECO:0000256" key="1">
    <source>
        <dbReference type="ARBA" id="ARBA00004418"/>
    </source>
</evidence>
<evidence type="ECO:0000256" key="3">
    <source>
        <dbReference type="ARBA" id="ARBA00022729"/>
    </source>
</evidence>
<dbReference type="Proteomes" id="UP000549765">
    <property type="component" value="Unassembled WGS sequence"/>
</dbReference>
<protein>
    <submittedName>
        <fullName evidence="7">Spermidine/putrescine ABC transporter substrate-binding protein</fullName>
    </submittedName>
</protein>
<dbReference type="InterPro" id="IPR006059">
    <property type="entry name" value="SBP"/>
</dbReference>
<evidence type="ECO:0000313" key="8">
    <source>
        <dbReference type="Proteomes" id="UP000549765"/>
    </source>
</evidence>
<dbReference type="PANTHER" id="PTHR30222:SF17">
    <property type="entry name" value="SPERMIDINE_PUTRESCINE-BINDING PERIPLASMIC PROTEIN"/>
    <property type="match status" value="1"/>
</dbReference>
<dbReference type="AlphaFoldDB" id="A0A7X6N103"/>
<keyword evidence="2" id="KW-0813">Transport</keyword>
<dbReference type="PRINTS" id="PR00909">
    <property type="entry name" value="SPERMDNBNDNG"/>
</dbReference>
<gene>
    <name evidence="7" type="ORF">HF964_00450</name>
</gene>
<dbReference type="InterPro" id="IPR001188">
    <property type="entry name" value="Sperm_putr-bd"/>
</dbReference>
<feature type="binding site" evidence="5">
    <location>
        <position position="97"/>
    </location>
    <ligand>
        <name>spermidine</name>
        <dbReference type="ChEBI" id="CHEBI:57834"/>
    </ligand>
</feature>
<organism evidence="7 8">
    <name type="scientific">Periweissella fabalis</name>
    <dbReference type="NCBI Taxonomy" id="1070421"/>
    <lineage>
        <taxon>Bacteria</taxon>
        <taxon>Bacillati</taxon>
        <taxon>Bacillota</taxon>
        <taxon>Bacilli</taxon>
        <taxon>Lactobacillales</taxon>
        <taxon>Lactobacillaceae</taxon>
        <taxon>Periweissella</taxon>
    </lineage>
</organism>
<dbReference type="PIRSF" id="PIRSF019574">
    <property type="entry name" value="Periplasmic_polyamine_BP"/>
    <property type="match status" value="1"/>
</dbReference>
<proteinExistence type="predicted"/>
<dbReference type="Pfam" id="PF13416">
    <property type="entry name" value="SBP_bac_8"/>
    <property type="match status" value="1"/>
</dbReference>
<accession>A0A7X6N103</accession>
<keyword evidence="6" id="KW-0472">Membrane</keyword>
<evidence type="ECO:0000256" key="2">
    <source>
        <dbReference type="ARBA" id="ARBA00022448"/>
    </source>
</evidence>